<reference evidence="1" key="1">
    <citation type="journal article" date="2014" name="Nat. Commun.">
        <title>The tobacco genome sequence and its comparison with those of tomato and potato.</title>
        <authorList>
            <person name="Sierro N."/>
            <person name="Battey J.N."/>
            <person name="Ouadi S."/>
            <person name="Bakaher N."/>
            <person name="Bovet L."/>
            <person name="Willig A."/>
            <person name="Goepfert S."/>
            <person name="Peitsch M.C."/>
            <person name="Ivanov N.V."/>
        </authorList>
    </citation>
    <scope>NUCLEOTIDE SEQUENCE [LARGE SCALE GENOMIC DNA]</scope>
</reference>
<gene>
    <name evidence="2" type="primary">LOC142172481</name>
</gene>
<organism evidence="1 2">
    <name type="scientific">Nicotiana tabacum</name>
    <name type="common">Common tobacco</name>
    <dbReference type="NCBI Taxonomy" id="4097"/>
    <lineage>
        <taxon>Eukaryota</taxon>
        <taxon>Viridiplantae</taxon>
        <taxon>Streptophyta</taxon>
        <taxon>Embryophyta</taxon>
        <taxon>Tracheophyta</taxon>
        <taxon>Spermatophyta</taxon>
        <taxon>Magnoliopsida</taxon>
        <taxon>eudicotyledons</taxon>
        <taxon>Gunneridae</taxon>
        <taxon>Pentapetalae</taxon>
        <taxon>asterids</taxon>
        <taxon>lamiids</taxon>
        <taxon>Solanales</taxon>
        <taxon>Solanaceae</taxon>
        <taxon>Nicotianoideae</taxon>
        <taxon>Nicotianeae</taxon>
        <taxon>Nicotiana</taxon>
    </lineage>
</organism>
<accession>A0AC58T4R6</accession>
<protein>
    <submittedName>
        <fullName evidence="2">Uncharacterized protein LOC142172481</fullName>
    </submittedName>
</protein>
<dbReference type="RefSeq" id="XP_075092212.1">
    <property type="nucleotide sequence ID" value="XM_075236111.1"/>
</dbReference>
<reference evidence="2" key="2">
    <citation type="submission" date="2025-08" db="UniProtKB">
        <authorList>
            <consortium name="RefSeq"/>
        </authorList>
    </citation>
    <scope>IDENTIFICATION</scope>
    <source>
        <tissue evidence="2">Leaf</tissue>
    </source>
</reference>
<sequence length="222" mass="26057">MPTRKLAKWQILISEFDIMYITHKSIKGQDLADYLAENSMDGDYKPLSTYFLDEKVLFAGENIEESYPGWRMFFDGATSFKGIRNGAVLILESVQHYPSSVNIRFPRFRFVDIPGPRRMVDQECQYIVIPTLCEGAMQKVHKDRVQTCPRIQNEFIDALATLSFMIQYLDKNFIDPIKIEIKDQHAYCFHVNEEPDGKPWYHDKKRFLKTHEYPENDTNGQK</sequence>
<evidence type="ECO:0000313" key="2">
    <source>
        <dbReference type="RefSeq" id="XP_075092212.1"/>
    </source>
</evidence>
<name>A0AC58T4R6_TOBAC</name>
<proteinExistence type="predicted"/>
<dbReference type="Proteomes" id="UP000790787">
    <property type="component" value="Chromosome 18"/>
</dbReference>
<keyword evidence="1" id="KW-1185">Reference proteome</keyword>
<evidence type="ECO:0000313" key="1">
    <source>
        <dbReference type="Proteomes" id="UP000790787"/>
    </source>
</evidence>